<dbReference type="PANTHER" id="PTHR31465:SF1">
    <property type="entry name" value="PROTEIN RTA1-RELATED"/>
    <property type="match status" value="1"/>
</dbReference>
<feature type="transmembrane region" description="Helical" evidence="5">
    <location>
        <begin position="189"/>
        <end position="210"/>
    </location>
</feature>
<organism evidence="7 8">
    <name type="scientific">Marasmius crinis-equi</name>
    <dbReference type="NCBI Taxonomy" id="585013"/>
    <lineage>
        <taxon>Eukaryota</taxon>
        <taxon>Fungi</taxon>
        <taxon>Dikarya</taxon>
        <taxon>Basidiomycota</taxon>
        <taxon>Agaricomycotina</taxon>
        <taxon>Agaricomycetes</taxon>
        <taxon>Agaricomycetidae</taxon>
        <taxon>Agaricales</taxon>
        <taxon>Marasmiineae</taxon>
        <taxon>Marasmiaceae</taxon>
        <taxon>Marasmius</taxon>
    </lineage>
</organism>
<name>A0ABR3FHJ7_9AGAR</name>
<dbReference type="Proteomes" id="UP001465976">
    <property type="component" value="Unassembled WGS sequence"/>
</dbReference>
<sequence length="307" mass="34409">MFSFVVAVLASSFAAVEARSNPNIPRPDPFADPKHDVYNPLRYIASNTLTAIAFSLILSVALLQTLCIVKWGAKYMLSMTIGAYAFAFGLGTRFALHEHPQSKGWYIVQYLFVVLSPCAFIAATYVLLGRLARYLNCDRHLLVSPRRITLIFVASDIITFLIQAAGGSITTSNDFNLVKIGSRIFLAGLALQLASFAVFSVIYLVFLYRVRFHDRAVWEIDASKKWYQDWRALAGMLVVSCIGILVRSVFRTIELSEGFGGHLSTTEAFFYTLDTLPLFIAIVVYVPFWPGRFIRADVDVKEKDEET</sequence>
<feature type="transmembrane region" description="Helical" evidence="5">
    <location>
        <begin position="75"/>
        <end position="95"/>
    </location>
</feature>
<evidence type="ECO:0000256" key="1">
    <source>
        <dbReference type="ARBA" id="ARBA00004141"/>
    </source>
</evidence>
<keyword evidence="4 5" id="KW-0472">Membrane</keyword>
<keyword evidence="8" id="KW-1185">Reference proteome</keyword>
<reference evidence="7 8" key="1">
    <citation type="submission" date="2024-02" db="EMBL/GenBank/DDBJ databases">
        <title>A draft genome for the cacao thread blight pathogen Marasmius crinis-equi.</title>
        <authorList>
            <person name="Cohen S.P."/>
            <person name="Baruah I.K."/>
            <person name="Amoako-Attah I."/>
            <person name="Bukari Y."/>
            <person name="Meinhardt L.W."/>
            <person name="Bailey B.A."/>
        </authorList>
    </citation>
    <scope>NUCLEOTIDE SEQUENCE [LARGE SCALE GENOMIC DNA]</scope>
    <source>
        <strain evidence="7 8">GH-76</strain>
    </source>
</reference>
<keyword evidence="3 5" id="KW-1133">Transmembrane helix</keyword>
<evidence type="ECO:0000256" key="2">
    <source>
        <dbReference type="ARBA" id="ARBA00022692"/>
    </source>
</evidence>
<evidence type="ECO:0000256" key="5">
    <source>
        <dbReference type="SAM" id="Phobius"/>
    </source>
</evidence>
<evidence type="ECO:0000313" key="7">
    <source>
        <dbReference type="EMBL" id="KAL0574678.1"/>
    </source>
</evidence>
<evidence type="ECO:0000256" key="3">
    <source>
        <dbReference type="ARBA" id="ARBA00022989"/>
    </source>
</evidence>
<dbReference type="PANTHER" id="PTHR31465">
    <property type="entry name" value="PROTEIN RTA1-RELATED"/>
    <property type="match status" value="1"/>
</dbReference>
<dbReference type="Pfam" id="PF04479">
    <property type="entry name" value="RTA1"/>
    <property type="match status" value="1"/>
</dbReference>
<feature type="chain" id="PRO_5046263147" description="RTA1-like protein" evidence="6">
    <location>
        <begin position="19"/>
        <end position="307"/>
    </location>
</feature>
<proteinExistence type="predicted"/>
<feature type="transmembrane region" description="Helical" evidence="5">
    <location>
        <begin position="148"/>
        <end position="169"/>
    </location>
</feature>
<feature type="transmembrane region" description="Helical" evidence="5">
    <location>
        <begin position="42"/>
        <end position="63"/>
    </location>
</feature>
<keyword evidence="2 5" id="KW-0812">Transmembrane</keyword>
<evidence type="ECO:0000256" key="6">
    <source>
        <dbReference type="SAM" id="SignalP"/>
    </source>
</evidence>
<feature type="signal peptide" evidence="6">
    <location>
        <begin position="1"/>
        <end position="18"/>
    </location>
</feature>
<accession>A0ABR3FHJ7</accession>
<feature type="transmembrane region" description="Helical" evidence="5">
    <location>
        <begin position="230"/>
        <end position="250"/>
    </location>
</feature>
<feature type="transmembrane region" description="Helical" evidence="5">
    <location>
        <begin position="270"/>
        <end position="288"/>
    </location>
</feature>
<feature type="transmembrane region" description="Helical" evidence="5">
    <location>
        <begin position="107"/>
        <end position="128"/>
    </location>
</feature>
<gene>
    <name evidence="7" type="ORF">V5O48_007294</name>
</gene>
<dbReference type="EMBL" id="JBAHYK010000377">
    <property type="protein sequence ID" value="KAL0574678.1"/>
    <property type="molecule type" value="Genomic_DNA"/>
</dbReference>
<comment type="caution">
    <text evidence="7">The sequence shown here is derived from an EMBL/GenBank/DDBJ whole genome shotgun (WGS) entry which is preliminary data.</text>
</comment>
<evidence type="ECO:0008006" key="9">
    <source>
        <dbReference type="Google" id="ProtNLM"/>
    </source>
</evidence>
<keyword evidence="6" id="KW-0732">Signal</keyword>
<evidence type="ECO:0000313" key="8">
    <source>
        <dbReference type="Proteomes" id="UP001465976"/>
    </source>
</evidence>
<protein>
    <recommendedName>
        <fullName evidence="9">RTA1-like protein</fullName>
    </recommendedName>
</protein>
<evidence type="ECO:0000256" key="4">
    <source>
        <dbReference type="ARBA" id="ARBA00023136"/>
    </source>
</evidence>
<dbReference type="InterPro" id="IPR007568">
    <property type="entry name" value="RTA1"/>
</dbReference>
<comment type="subcellular location">
    <subcellularLocation>
        <location evidence="1">Membrane</location>
        <topology evidence="1">Multi-pass membrane protein</topology>
    </subcellularLocation>
</comment>